<gene>
    <name evidence="4" type="ORF">Plo01_51980</name>
</gene>
<evidence type="ECO:0000259" key="3">
    <source>
        <dbReference type="Pfam" id="PF05257"/>
    </source>
</evidence>
<dbReference type="EMBL" id="BOOH01000043">
    <property type="protein sequence ID" value="GIH78769.1"/>
    <property type="molecule type" value="Genomic_DNA"/>
</dbReference>
<proteinExistence type="predicted"/>
<reference evidence="4 5" key="1">
    <citation type="submission" date="2021-01" db="EMBL/GenBank/DDBJ databases">
        <title>Whole genome shotgun sequence of Planobispora longispora NBRC 13918.</title>
        <authorList>
            <person name="Komaki H."/>
            <person name="Tamura T."/>
        </authorList>
    </citation>
    <scope>NUCLEOTIDE SEQUENCE [LARGE SCALE GENOMIC DNA]</scope>
    <source>
        <strain evidence="4 5">NBRC 13918</strain>
    </source>
</reference>
<sequence length="243" mass="25603">MTEHHLPRLLPGGLLRAVTGVALAACAVAIGAPAVMNDLPAGPRAAPAPAPAGAPPPLPAETGVTAADLLRIAEGQIGVVEDADGGGTKFHSWYMDSERARETLARDGGVMEKYTNAPWCAMFVSWVGAQAGLDGTIGADAYAVAWAGWFQDEGRWGSVARPGAVVYFDLDDDGGEGIYRIDHMGLVKRDNGDGTITTIEGNTDRGRVEQRVRRVSEVIGYGYPDYPGDRPSGPPSSFHMSRT</sequence>
<keyword evidence="2" id="KW-0472">Membrane</keyword>
<accession>A0A8J3W6Q3</accession>
<keyword evidence="5" id="KW-1185">Reference proteome</keyword>
<comment type="caution">
    <text evidence="4">The sequence shown here is derived from an EMBL/GenBank/DDBJ whole genome shotgun (WGS) entry which is preliminary data.</text>
</comment>
<dbReference type="InterPro" id="IPR007921">
    <property type="entry name" value="CHAP_dom"/>
</dbReference>
<dbReference type="Gene3D" id="3.90.1720.10">
    <property type="entry name" value="endopeptidase domain like (from Nostoc punctiforme)"/>
    <property type="match status" value="1"/>
</dbReference>
<dbReference type="Pfam" id="PF05257">
    <property type="entry name" value="CHAP"/>
    <property type="match status" value="1"/>
</dbReference>
<feature type="transmembrane region" description="Helical" evidence="2">
    <location>
        <begin position="14"/>
        <end position="35"/>
    </location>
</feature>
<dbReference type="RefSeq" id="WP_203893264.1">
    <property type="nucleotide sequence ID" value="NZ_BOOH01000043.1"/>
</dbReference>
<evidence type="ECO:0000256" key="1">
    <source>
        <dbReference type="SAM" id="MobiDB-lite"/>
    </source>
</evidence>
<evidence type="ECO:0000313" key="4">
    <source>
        <dbReference type="EMBL" id="GIH78769.1"/>
    </source>
</evidence>
<dbReference type="Proteomes" id="UP000616724">
    <property type="component" value="Unassembled WGS sequence"/>
</dbReference>
<keyword evidence="2" id="KW-0812">Transmembrane</keyword>
<feature type="region of interest" description="Disordered" evidence="1">
    <location>
        <begin position="222"/>
        <end position="243"/>
    </location>
</feature>
<evidence type="ECO:0000313" key="5">
    <source>
        <dbReference type="Proteomes" id="UP000616724"/>
    </source>
</evidence>
<protein>
    <recommendedName>
        <fullName evidence="3">Peptidase C51 domain-containing protein</fullName>
    </recommendedName>
</protein>
<keyword evidence="2" id="KW-1133">Transmembrane helix</keyword>
<feature type="domain" description="Peptidase C51" evidence="3">
    <location>
        <begin position="114"/>
        <end position="202"/>
    </location>
</feature>
<name>A0A8J3W6Q3_9ACTN</name>
<dbReference type="AlphaFoldDB" id="A0A8J3W6Q3"/>
<organism evidence="4 5">
    <name type="scientific">Planobispora longispora</name>
    <dbReference type="NCBI Taxonomy" id="28887"/>
    <lineage>
        <taxon>Bacteria</taxon>
        <taxon>Bacillati</taxon>
        <taxon>Actinomycetota</taxon>
        <taxon>Actinomycetes</taxon>
        <taxon>Streptosporangiales</taxon>
        <taxon>Streptosporangiaceae</taxon>
        <taxon>Planobispora</taxon>
    </lineage>
</organism>
<evidence type="ECO:0000256" key="2">
    <source>
        <dbReference type="SAM" id="Phobius"/>
    </source>
</evidence>